<accession>A0A409X6V8</accession>
<dbReference type="InParanoid" id="A0A409X6V8"/>
<dbReference type="EMBL" id="NHYD01002475">
    <property type="protein sequence ID" value="PPQ86496.1"/>
    <property type="molecule type" value="Genomic_DNA"/>
</dbReference>
<protein>
    <submittedName>
        <fullName evidence="1">Uncharacterized protein</fullName>
    </submittedName>
</protein>
<dbReference type="AlphaFoldDB" id="A0A409X6V8"/>
<dbReference type="Proteomes" id="UP000283269">
    <property type="component" value="Unassembled WGS sequence"/>
</dbReference>
<evidence type="ECO:0000313" key="2">
    <source>
        <dbReference type="Proteomes" id="UP000283269"/>
    </source>
</evidence>
<proteinExistence type="predicted"/>
<comment type="caution">
    <text evidence="1">The sequence shown here is derived from an EMBL/GenBank/DDBJ whole genome shotgun (WGS) entry which is preliminary data.</text>
</comment>
<sequence>MTSSRLSLSLSPFPTRTRPWEPRIHIRTLALRRAWRLLEARGEADAWVRGVGTGDSGSGSGKTAEKEWVNLMWRVLKWGEGEGDREGAESLEGAVQI</sequence>
<organism evidence="1 2">
    <name type="scientific">Psilocybe cyanescens</name>
    <dbReference type="NCBI Taxonomy" id="93625"/>
    <lineage>
        <taxon>Eukaryota</taxon>
        <taxon>Fungi</taxon>
        <taxon>Dikarya</taxon>
        <taxon>Basidiomycota</taxon>
        <taxon>Agaricomycotina</taxon>
        <taxon>Agaricomycetes</taxon>
        <taxon>Agaricomycetidae</taxon>
        <taxon>Agaricales</taxon>
        <taxon>Agaricineae</taxon>
        <taxon>Strophariaceae</taxon>
        <taxon>Psilocybe</taxon>
    </lineage>
</organism>
<reference evidence="1 2" key="1">
    <citation type="journal article" date="2018" name="Evol. Lett.">
        <title>Horizontal gene cluster transfer increased hallucinogenic mushroom diversity.</title>
        <authorList>
            <person name="Reynolds H.T."/>
            <person name="Vijayakumar V."/>
            <person name="Gluck-Thaler E."/>
            <person name="Korotkin H.B."/>
            <person name="Matheny P.B."/>
            <person name="Slot J.C."/>
        </authorList>
    </citation>
    <scope>NUCLEOTIDE SEQUENCE [LARGE SCALE GENOMIC DNA]</scope>
    <source>
        <strain evidence="1 2">2631</strain>
    </source>
</reference>
<keyword evidence="2" id="KW-1185">Reference proteome</keyword>
<evidence type="ECO:0000313" key="1">
    <source>
        <dbReference type="EMBL" id="PPQ86496.1"/>
    </source>
</evidence>
<name>A0A409X6V8_PSICY</name>
<gene>
    <name evidence="1" type="ORF">CVT25_008278</name>
</gene>